<reference evidence="2 3" key="1">
    <citation type="submission" date="2021-04" db="EMBL/GenBank/DDBJ databases">
        <authorList>
            <person name="Bliznina A."/>
        </authorList>
    </citation>
    <scope>NUCLEOTIDE SEQUENCE [LARGE SCALE GENOMIC DNA]</scope>
</reference>
<gene>
    <name evidence="2" type="ORF">OKIOD_LOCUS8597</name>
</gene>
<accession>A0ABN7SMN0</accession>
<feature type="compositionally biased region" description="Polar residues" evidence="1">
    <location>
        <begin position="141"/>
        <end position="161"/>
    </location>
</feature>
<protein>
    <submittedName>
        <fullName evidence="2">Oidioi.mRNA.OKI2018_I69.YSR.g17039.t1.cds</fullName>
    </submittedName>
</protein>
<evidence type="ECO:0000256" key="1">
    <source>
        <dbReference type="SAM" id="MobiDB-lite"/>
    </source>
</evidence>
<feature type="region of interest" description="Disordered" evidence="1">
    <location>
        <begin position="1"/>
        <end position="61"/>
    </location>
</feature>
<name>A0ABN7SMN0_OIKDI</name>
<feature type="compositionally biased region" description="Basic and acidic residues" evidence="1">
    <location>
        <begin position="8"/>
        <end position="25"/>
    </location>
</feature>
<evidence type="ECO:0000313" key="2">
    <source>
        <dbReference type="EMBL" id="CAG5101388.1"/>
    </source>
</evidence>
<feature type="compositionally biased region" description="Polar residues" evidence="1">
    <location>
        <begin position="34"/>
        <end position="61"/>
    </location>
</feature>
<proteinExistence type="predicted"/>
<dbReference type="EMBL" id="OU015570">
    <property type="protein sequence ID" value="CAG5101388.1"/>
    <property type="molecule type" value="Genomic_DNA"/>
</dbReference>
<dbReference type="Proteomes" id="UP001158576">
    <property type="component" value="Chromosome YSR"/>
</dbReference>
<feature type="region of interest" description="Disordered" evidence="1">
    <location>
        <begin position="141"/>
        <end position="219"/>
    </location>
</feature>
<organism evidence="2 3">
    <name type="scientific">Oikopleura dioica</name>
    <name type="common">Tunicate</name>
    <dbReference type="NCBI Taxonomy" id="34765"/>
    <lineage>
        <taxon>Eukaryota</taxon>
        <taxon>Metazoa</taxon>
        <taxon>Chordata</taxon>
        <taxon>Tunicata</taxon>
        <taxon>Appendicularia</taxon>
        <taxon>Copelata</taxon>
        <taxon>Oikopleuridae</taxon>
        <taxon>Oikopleura</taxon>
    </lineage>
</organism>
<keyword evidence="3" id="KW-1185">Reference proteome</keyword>
<evidence type="ECO:0000313" key="3">
    <source>
        <dbReference type="Proteomes" id="UP001158576"/>
    </source>
</evidence>
<feature type="compositionally biased region" description="Basic and acidic residues" evidence="1">
    <location>
        <begin position="191"/>
        <end position="219"/>
    </location>
</feature>
<feature type="region of interest" description="Disordered" evidence="1">
    <location>
        <begin position="101"/>
        <end position="127"/>
    </location>
</feature>
<sequence>MWSTDKFNGCDRDVEKHYTERDHKNFLKTAMSLALNSRDTGAGAQTTQPSRQENEEQQNVQASLVVQSVQRDKYVQLALEPIPTPHQTVVPIESAQFVENAAQEPANPREGQELDVEQQPSPTPSRIESENMFENILQQSQFNPKSDSYRESNAQNPTTPVATEPPVQPTKKARHAGPKYPINVFEMISPTKEEKESAQPEKQKGDEINKNIPRRVEELSDHDIDFFSGFLTH</sequence>